<reference evidence="11 12" key="1">
    <citation type="submission" date="2022-12" db="EMBL/GenBank/DDBJ databases">
        <title>Chromosome-level genome of Tegillarca granosa.</title>
        <authorList>
            <person name="Kim J."/>
        </authorList>
    </citation>
    <scope>NUCLEOTIDE SEQUENCE [LARGE SCALE GENOMIC DNA]</scope>
    <source>
        <strain evidence="11">Teg-2019</strain>
        <tissue evidence="11">Adductor muscle</tissue>
    </source>
</reference>
<evidence type="ECO:0000259" key="10">
    <source>
        <dbReference type="PROSITE" id="PS50262"/>
    </source>
</evidence>
<organism evidence="11 12">
    <name type="scientific">Tegillarca granosa</name>
    <name type="common">Malaysian cockle</name>
    <name type="synonym">Anadara granosa</name>
    <dbReference type="NCBI Taxonomy" id="220873"/>
    <lineage>
        <taxon>Eukaryota</taxon>
        <taxon>Metazoa</taxon>
        <taxon>Spiralia</taxon>
        <taxon>Lophotrochozoa</taxon>
        <taxon>Mollusca</taxon>
        <taxon>Bivalvia</taxon>
        <taxon>Autobranchia</taxon>
        <taxon>Pteriomorphia</taxon>
        <taxon>Arcoida</taxon>
        <taxon>Arcoidea</taxon>
        <taxon>Arcidae</taxon>
        <taxon>Tegillarca</taxon>
    </lineage>
</organism>
<evidence type="ECO:0000256" key="8">
    <source>
        <dbReference type="RuleBase" id="RU000688"/>
    </source>
</evidence>
<keyword evidence="6 8" id="KW-0675">Receptor</keyword>
<dbReference type="PROSITE" id="PS50262">
    <property type="entry name" value="G_PROTEIN_RECEP_F1_2"/>
    <property type="match status" value="1"/>
</dbReference>
<dbReference type="SUPFAM" id="SSF81321">
    <property type="entry name" value="Family A G protein-coupled receptor-like"/>
    <property type="match status" value="1"/>
</dbReference>
<gene>
    <name evidence="11" type="ORF">KUTeg_017921</name>
</gene>
<keyword evidence="5 9" id="KW-0472">Membrane</keyword>
<dbReference type="Proteomes" id="UP001217089">
    <property type="component" value="Unassembled WGS sequence"/>
</dbReference>
<evidence type="ECO:0000256" key="7">
    <source>
        <dbReference type="ARBA" id="ARBA00023224"/>
    </source>
</evidence>
<dbReference type="PRINTS" id="PR00237">
    <property type="entry name" value="GPCRRHODOPSN"/>
</dbReference>
<dbReference type="InterPro" id="IPR017452">
    <property type="entry name" value="GPCR_Rhodpsn_7TM"/>
</dbReference>
<keyword evidence="4 8" id="KW-0297">G-protein coupled receptor</keyword>
<accession>A0ABQ9EGC1</accession>
<keyword evidence="7 8" id="KW-0807">Transducer</keyword>
<dbReference type="PANTHER" id="PTHR45695:SF22">
    <property type="entry name" value="G-PROTEIN COUPLED RECEPTORS FAMILY 1 PROFILE DOMAIN-CONTAINING PROTEIN"/>
    <property type="match status" value="1"/>
</dbReference>
<keyword evidence="3 9" id="KW-1133">Transmembrane helix</keyword>
<dbReference type="SMART" id="SM01381">
    <property type="entry name" value="7TM_GPCR_Srsx"/>
    <property type="match status" value="1"/>
</dbReference>
<feature type="transmembrane region" description="Helical" evidence="9">
    <location>
        <begin position="281"/>
        <end position="298"/>
    </location>
</feature>
<feature type="transmembrane region" description="Helical" evidence="9">
    <location>
        <begin position="131"/>
        <end position="149"/>
    </location>
</feature>
<dbReference type="PANTHER" id="PTHR45695">
    <property type="entry name" value="LEUCOKININ RECEPTOR-RELATED"/>
    <property type="match status" value="1"/>
</dbReference>
<comment type="similarity">
    <text evidence="8">Belongs to the G-protein coupled receptor 1 family.</text>
</comment>
<evidence type="ECO:0000256" key="2">
    <source>
        <dbReference type="ARBA" id="ARBA00022692"/>
    </source>
</evidence>
<evidence type="ECO:0000256" key="6">
    <source>
        <dbReference type="ARBA" id="ARBA00023170"/>
    </source>
</evidence>
<dbReference type="PROSITE" id="PS00237">
    <property type="entry name" value="G_PROTEIN_RECEP_F1_1"/>
    <property type="match status" value="1"/>
</dbReference>
<proteinExistence type="inferred from homology"/>
<dbReference type="InterPro" id="IPR000276">
    <property type="entry name" value="GPCR_Rhodpsn"/>
</dbReference>
<comment type="subcellular location">
    <subcellularLocation>
        <location evidence="1">Membrane</location>
        <topology evidence="1">Multi-pass membrane protein</topology>
    </subcellularLocation>
</comment>
<name>A0ABQ9EGC1_TEGGR</name>
<evidence type="ECO:0000256" key="9">
    <source>
        <dbReference type="SAM" id="Phobius"/>
    </source>
</evidence>
<dbReference type="EMBL" id="JARBDR010000903">
    <property type="protein sequence ID" value="KAJ8304338.1"/>
    <property type="molecule type" value="Genomic_DNA"/>
</dbReference>
<evidence type="ECO:0000256" key="4">
    <source>
        <dbReference type="ARBA" id="ARBA00023040"/>
    </source>
</evidence>
<feature type="transmembrane region" description="Helical" evidence="9">
    <location>
        <begin position="91"/>
        <end position="111"/>
    </location>
</feature>
<sequence length="391" mass="44488">MCCRIQKGMTENRTNFLTFYNNWTLIDEGNISTGPDGVQSADDELGQSRVVTVCLTLLFFIIGVVGICGNSLVIFAVIFNKKMRTSMTNLLITNLAFADLVIMVFGIPETIQFMMRRGWTLERIACKVNRYILVTSLYGSVLTLIALCVERYIAIIHPIKAHIVCNKRRIVVVLGCIWPCALLTGLPTLIFNDVTLGHPQIPVSYCMITFPYNHVMYFKIFKYVESVLFYFIPLGIQLTLYVFISKHLFVGSDRLHRRVTIRNVNGSHLDRLSEALQARRGVVKMLMLSVIVYFISYSPNQILLICTTISPTTFHQTFSYQVFTMIIANLNSAANPVLYSIFSQNFRQCFRYIIFGCCVEKPRPKPRSRPTVSNGSRFWRHTSLGSASTEV</sequence>
<dbReference type="Pfam" id="PF00001">
    <property type="entry name" value="7tm_1"/>
    <property type="match status" value="1"/>
</dbReference>
<evidence type="ECO:0000256" key="3">
    <source>
        <dbReference type="ARBA" id="ARBA00022989"/>
    </source>
</evidence>
<evidence type="ECO:0000256" key="1">
    <source>
        <dbReference type="ARBA" id="ARBA00004141"/>
    </source>
</evidence>
<keyword evidence="2 8" id="KW-0812">Transmembrane</keyword>
<dbReference type="Gene3D" id="1.20.1070.10">
    <property type="entry name" value="Rhodopsin 7-helix transmembrane proteins"/>
    <property type="match status" value="1"/>
</dbReference>
<feature type="domain" description="G-protein coupled receptors family 1 profile" evidence="10">
    <location>
        <begin position="69"/>
        <end position="339"/>
    </location>
</feature>
<feature type="transmembrane region" description="Helical" evidence="9">
    <location>
        <begin position="50"/>
        <end position="79"/>
    </location>
</feature>
<dbReference type="CDD" id="cd00637">
    <property type="entry name" value="7tm_classA_rhodopsin-like"/>
    <property type="match status" value="1"/>
</dbReference>
<feature type="transmembrane region" description="Helical" evidence="9">
    <location>
        <begin position="318"/>
        <end position="342"/>
    </location>
</feature>
<feature type="transmembrane region" description="Helical" evidence="9">
    <location>
        <begin position="170"/>
        <end position="190"/>
    </location>
</feature>
<feature type="transmembrane region" description="Helical" evidence="9">
    <location>
        <begin position="227"/>
        <end position="249"/>
    </location>
</feature>
<comment type="caution">
    <text evidence="11">The sequence shown here is derived from an EMBL/GenBank/DDBJ whole genome shotgun (WGS) entry which is preliminary data.</text>
</comment>
<evidence type="ECO:0000313" key="12">
    <source>
        <dbReference type="Proteomes" id="UP001217089"/>
    </source>
</evidence>
<keyword evidence="12" id="KW-1185">Reference proteome</keyword>
<evidence type="ECO:0000256" key="5">
    <source>
        <dbReference type="ARBA" id="ARBA00023136"/>
    </source>
</evidence>
<protein>
    <recommendedName>
        <fullName evidence="10">G-protein coupled receptors family 1 profile domain-containing protein</fullName>
    </recommendedName>
</protein>
<evidence type="ECO:0000313" key="11">
    <source>
        <dbReference type="EMBL" id="KAJ8304338.1"/>
    </source>
</evidence>